<keyword evidence="2" id="KW-1185">Reference proteome</keyword>
<proteinExistence type="predicted"/>
<organism evidence="1 2">
    <name type="scientific">Boeremia exigua</name>
    <dbReference type="NCBI Taxonomy" id="749465"/>
    <lineage>
        <taxon>Eukaryota</taxon>
        <taxon>Fungi</taxon>
        <taxon>Dikarya</taxon>
        <taxon>Ascomycota</taxon>
        <taxon>Pezizomycotina</taxon>
        <taxon>Dothideomycetes</taxon>
        <taxon>Pleosporomycetidae</taxon>
        <taxon>Pleosporales</taxon>
        <taxon>Pleosporineae</taxon>
        <taxon>Didymellaceae</taxon>
        <taxon>Boeremia</taxon>
    </lineage>
</organism>
<name>A0ACC2IUM0_9PLEO</name>
<accession>A0ACC2IUM0</accession>
<evidence type="ECO:0000313" key="1">
    <source>
        <dbReference type="EMBL" id="KAJ8118882.1"/>
    </source>
</evidence>
<dbReference type="Proteomes" id="UP001153331">
    <property type="component" value="Unassembled WGS sequence"/>
</dbReference>
<comment type="caution">
    <text evidence="1">The sequence shown here is derived from an EMBL/GenBank/DDBJ whole genome shotgun (WGS) entry which is preliminary data.</text>
</comment>
<gene>
    <name evidence="1" type="ORF">OPT61_g211</name>
</gene>
<protein>
    <submittedName>
        <fullName evidence="1">Uncharacterized protein</fullName>
    </submittedName>
</protein>
<reference evidence="1" key="1">
    <citation type="submission" date="2022-11" db="EMBL/GenBank/DDBJ databases">
        <title>Genome Sequence of Boeremia exigua.</title>
        <authorList>
            <person name="Buettner E."/>
        </authorList>
    </citation>
    <scope>NUCLEOTIDE SEQUENCE</scope>
    <source>
        <strain evidence="1">CU02</strain>
    </source>
</reference>
<evidence type="ECO:0000313" key="2">
    <source>
        <dbReference type="Proteomes" id="UP001153331"/>
    </source>
</evidence>
<sequence>MRRNAASEPSTHDDHGAICPLLIPALDKLSALFSSASDVCQSTNVRILKVMLELLNKAVESYLGTNICFAALVLDEIDGHMARSAQEALRALGLRRVLGTAWASRSVVRAHPLSIYNGTDMDLHTVLAIDYSSSWFNVGLYTIEEIGLVDPVLGLVDGLKIGEAKQLEAFEETLRDVASKVPSDVQSPDTVFLYGDQATNREIMGIIESVSVRRSPVMSTCPDQPTTALSTQQLQPFNKWTQWILR</sequence>
<dbReference type="EMBL" id="JAPHNI010000007">
    <property type="protein sequence ID" value="KAJ8118882.1"/>
    <property type="molecule type" value="Genomic_DNA"/>
</dbReference>